<sequence length="150" mass="15756">MHRDSAPPGAAPHDFLGLSPPLQALESAGRREATGSPSPCRPNIAAHCPHHLLANAPGPPQQILVGPESPPPLSVCPAVRRSQTPARPTTSVPGLWVAHQAGSAPLLRHRQESLSGVRNRLHHSPSDSQRPASSDLTGGPEVRLEIPDSL</sequence>
<protein>
    <submittedName>
        <fullName evidence="2">Uncharacterized protein</fullName>
    </submittedName>
</protein>
<dbReference type="EMBL" id="JANPWB010000004">
    <property type="protein sequence ID" value="KAJ1192943.1"/>
    <property type="molecule type" value="Genomic_DNA"/>
</dbReference>
<evidence type="ECO:0000313" key="3">
    <source>
        <dbReference type="Proteomes" id="UP001066276"/>
    </source>
</evidence>
<feature type="region of interest" description="Disordered" evidence="1">
    <location>
        <begin position="112"/>
        <end position="150"/>
    </location>
</feature>
<accession>A0AAV7UVK9</accession>
<proteinExistence type="predicted"/>
<name>A0AAV7UVK9_PLEWA</name>
<evidence type="ECO:0000256" key="1">
    <source>
        <dbReference type="SAM" id="MobiDB-lite"/>
    </source>
</evidence>
<keyword evidence="3" id="KW-1185">Reference proteome</keyword>
<comment type="caution">
    <text evidence="2">The sequence shown here is derived from an EMBL/GenBank/DDBJ whole genome shotgun (WGS) entry which is preliminary data.</text>
</comment>
<feature type="region of interest" description="Disordered" evidence="1">
    <location>
        <begin position="1"/>
        <end position="96"/>
    </location>
</feature>
<organism evidence="2 3">
    <name type="scientific">Pleurodeles waltl</name>
    <name type="common">Iberian ribbed newt</name>
    <dbReference type="NCBI Taxonomy" id="8319"/>
    <lineage>
        <taxon>Eukaryota</taxon>
        <taxon>Metazoa</taxon>
        <taxon>Chordata</taxon>
        <taxon>Craniata</taxon>
        <taxon>Vertebrata</taxon>
        <taxon>Euteleostomi</taxon>
        <taxon>Amphibia</taxon>
        <taxon>Batrachia</taxon>
        <taxon>Caudata</taxon>
        <taxon>Salamandroidea</taxon>
        <taxon>Salamandridae</taxon>
        <taxon>Pleurodelinae</taxon>
        <taxon>Pleurodeles</taxon>
    </lineage>
</organism>
<reference evidence="2" key="1">
    <citation type="journal article" date="2022" name="bioRxiv">
        <title>Sequencing and chromosome-scale assembly of the giantPleurodeles waltlgenome.</title>
        <authorList>
            <person name="Brown T."/>
            <person name="Elewa A."/>
            <person name="Iarovenko S."/>
            <person name="Subramanian E."/>
            <person name="Araus A.J."/>
            <person name="Petzold A."/>
            <person name="Susuki M."/>
            <person name="Suzuki K.-i.T."/>
            <person name="Hayashi T."/>
            <person name="Toyoda A."/>
            <person name="Oliveira C."/>
            <person name="Osipova E."/>
            <person name="Leigh N.D."/>
            <person name="Simon A."/>
            <person name="Yun M.H."/>
        </authorList>
    </citation>
    <scope>NUCLEOTIDE SEQUENCE</scope>
    <source>
        <strain evidence="2">20211129_DDA</strain>
        <tissue evidence="2">Liver</tissue>
    </source>
</reference>
<evidence type="ECO:0000313" key="2">
    <source>
        <dbReference type="EMBL" id="KAJ1192943.1"/>
    </source>
</evidence>
<gene>
    <name evidence="2" type="ORF">NDU88_002249</name>
</gene>
<feature type="compositionally biased region" description="Polar residues" evidence="1">
    <location>
        <begin position="126"/>
        <end position="136"/>
    </location>
</feature>
<feature type="compositionally biased region" description="Polar residues" evidence="1">
    <location>
        <begin position="81"/>
        <end position="92"/>
    </location>
</feature>
<dbReference type="AlphaFoldDB" id="A0AAV7UVK9"/>
<dbReference type="Proteomes" id="UP001066276">
    <property type="component" value="Chromosome 2_2"/>
</dbReference>